<gene>
    <name evidence="2" type="ORF">GCM10022267_79290</name>
</gene>
<organism evidence="2 3">
    <name type="scientific">Lentzea roselyniae</name>
    <dbReference type="NCBI Taxonomy" id="531940"/>
    <lineage>
        <taxon>Bacteria</taxon>
        <taxon>Bacillati</taxon>
        <taxon>Actinomycetota</taxon>
        <taxon>Actinomycetes</taxon>
        <taxon>Pseudonocardiales</taxon>
        <taxon>Pseudonocardiaceae</taxon>
        <taxon>Lentzea</taxon>
    </lineage>
</organism>
<proteinExistence type="predicted"/>
<dbReference type="EMBL" id="BAABBE010000036">
    <property type="protein sequence ID" value="GAA3680631.1"/>
    <property type="molecule type" value="Genomic_DNA"/>
</dbReference>
<accession>A0ABP7C635</accession>
<dbReference type="Proteomes" id="UP001500711">
    <property type="component" value="Unassembled WGS sequence"/>
</dbReference>
<comment type="caution">
    <text evidence="2">The sequence shown here is derived from an EMBL/GenBank/DDBJ whole genome shotgun (WGS) entry which is preliminary data.</text>
</comment>
<reference evidence="3" key="1">
    <citation type="journal article" date="2019" name="Int. J. Syst. Evol. Microbiol.">
        <title>The Global Catalogue of Microorganisms (GCM) 10K type strain sequencing project: providing services to taxonomists for standard genome sequencing and annotation.</title>
        <authorList>
            <consortium name="The Broad Institute Genomics Platform"/>
            <consortium name="The Broad Institute Genome Sequencing Center for Infectious Disease"/>
            <person name="Wu L."/>
            <person name="Ma J."/>
        </authorList>
    </citation>
    <scope>NUCLEOTIDE SEQUENCE [LARGE SCALE GENOMIC DNA]</scope>
    <source>
        <strain evidence="3">JCM 17494</strain>
    </source>
</reference>
<name>A0ABP7C635_9PSEU</name>
<feature type="region of interest" description="Disordered" evidence="1">
    <location>
        <begin position="60"/>
        <end position="83"/>
    </location>
</feature>
<evidence type="ECO:0000313" key="3">
    <source>
        <dbReference type="Proteomes" id="UP001500711"/>
    </source>
</evidence>
<evidence type="ECO:0000256" key="1">
    <source>
        <dbReference type="SAM" id="MobiDB-lite"/>
    </source>
</evidence>
<protein>
    <submittedName>
        <fullName evidence="2">Uncharacterized protein</fullName>
    </submittedName>
</protein>
<sequence>MRIGACGPAAVTFAKPIQRQLMSQMIEVDSALSPPTADGEPSALEIEIIEAEMTDLKAAKPMDGDQHDSQAGQCTLRSVDQAA</sequence>
<keyword evidence="3" id="KW-1185">Reference proteome</keyword>
<evidence type="ECO:0000313" key="2">
    <source>
        <dbReference type="EMBL" id="GAA3680631.1"/>
    </source>
</evidence>
<feature type="compositionally biased region" description="Polar residues" evidence="1">
    <location>
        <begin position="69"/>
        <end position="83"/>
    </location>
</feature>